<dbReference type="Pfam" id="PF14038">
    <property type="entry name" value="YqzE"/>
    <property type="match status" value="1"/>
</dbReference>
<organism evidence="1 2">
    <name type="scientific">Priestia koreensis</name>
    <dbReference type="NCBI Taxonomy" id="284581"/>
    <lineage>
        <taxon>Bacteria</taxon>
        <taxon>Bacillati</taxon>
        <taxon>Bacillota</taxon>
        <taxon>Bacilli</taxon>
        <taxon>Bacillales</taxon>
        <taxon>Bacillaceae</taxon>
        <taxon>Priestia</taxon>
    </lineage>
</organism>
<dbReference type="PATRIC" id="fig|284581.3.peg.3975"/>
<comment type="caution">
    <text evidence="1">The sequence shown here is derived from an EMBL/GenBank/DDBJ whole genome shotgun (WGS) entry which is preliminary data.</text>
</comment>
<dbReference type="STRING" id="284581.AMD01_14535"/>
<dbReference type="OrthoDB" id="2691835at2"/>
<dbReference type="Proteomes" id="UP000037558">
    <property type="component" value="Unassembled WGS sequence"/>
</dbReference>
<sequence length="65" mass="7918">MSSTNDYVKFVTQQLVRYMDQPKEERVQKRIEKKEAQQQMQDPLANRWFGVLPSYFSLWLGKHRK</sequence>
<evidence type="ECO:0000313" key="1">
    <source>
        <dbReference type="EMBL" id="KOO43941.1"/>
    </source>
</evidence>
<reference evidence="2" key="1">
    <citation type="submission" date="2015-08" db="EMBL/GenBank/DDBJ databases">
        <title>Fjat-14210 dsm16467.</title>
        <authorList>
            <person name="Liu B."/>
            <person name="Wang J."/>
            <person name="Zhu Y."/>
            <person name="Liu G."/>
            <person name="Chen Q."/>
            <person name="Chen Z."/>
            <person name="Lan J."/>
            <person name="Che J."/>
            <person name="Ge C."/>
            <person name="Shi H."/>
            <person name="Pan Z."/>
            <person name="Liu X."/>
        </authorList>
    </citation>
    <scope>NUCLEOTIDE SEQUENCE [LARGE SCALE GENOMIC DNA]</scope>
    <source>
        <strain evidence="2">DSM 16467</strain>
    </source>
</reference>
<dbReference type="EMBL" id="LILC01000019">
    <property type="protein sequence ID" value="KOO43941.1"/>
    <property type="molecule type" value="Genomic_DNA"/>
</dbReference>
<gene>
    <name evidence="1" type="ORF">AMD01_14535</name>
</gene>
<name>A0A0M0KYQ9_9BACI</name>
<dbReference type="RefSeq" id="WP_053402146.1">
    <property type="nucleotide sequence ID" value="NZ_CP061868.1"/>
</dbReference>
<evidence type="ECO:0000313" key="2">
    <source>
        <dbReference type="Proteomes" id="UP000037558"/>
    </source>
</evidence>
<accession>A0A0M0KYQ9</accession>
<evidence type="ECO:0008006" key="3">
    <source>
        <dbReference type="Google" id="ProtNLM"/>
    </source>
</evidence>
<dbReference type="InterPro" id="IPR025622">
    <property type="entry name" value="YqzE"/>
</dbReference>
<dbReference type="AlphaFoldDB" id="A0A0M0KYQ9"/>
<protein>
    <recommendedName>
        <fullName evidence="3">YqzE family protein</fullName>
    </recommendedName>
</protein>
<keyword evidence="2" id="KW-1185">Reference proteome</keyword>
<proteinExistence type="predicted"/>